<dbReference type="Gene3D" id="3.20.20.140">
    <property type="entry name" value="Metal-dependent hydrolases"/>
    <property type="match status" value="1"/>
</dbReference>
<sequence>MQNEGSCTIDLHHHFFPCSSDKLKKNMEVGWRTPEGNLPWDPEISLACMDMVGIETAILSLPPNPSGAISSEDCDIARANNRFAAQICQKHSGRFGFFAGLPFLKNTTGVLDEISYALDELNADGIALTSSYGEGANAIYIGDDTYDQVWEELNRRHAVVFLHGAQTASSTPYPHPFLGIPITEVPNETFKAAAHLVVSGKKRKYPHVKIILAHMGGSTPFLAPRVAVLSKHMGCPLTHDEILEDFRSFYYETALSAHEATLAAMDKFVTPDRILFGTDFPGKHSIR</sequence>
<evidence type="ECO:0000313" key="5">
    <source>
        <dbReference type="EMBL" id="KIM90875.1"/>
    </source>
</evidence>
<dbReference type="PANTHER" id="PTHR21240:SF28">
    <property type="entry name" value="ISO-OROTATE DECARBOXYLASE (EUROFUNG)"/>
    <property type="match status" value="1"/>
</dbReference>
<dbReference type="InterPro" id="IPR006680">
    <property type="entry name" value="Amidohydro-rel"/>
</dbReference>
<dbReference type="GO" id="GO:0016787">
    <property type="term" value="F:hydrolase activity"/>
    <property type="evidence" value="ECO:0007669"/>
    <property type="project" value="InterPro"/>
</dbReference>
<dbReference type="Pfam" id="PF04909">
    <property type="entry name" value="Amidohydro_2"/>
    <property type="match status" value="1"/>
</dbReference>
<dbReference type="OrthoDB" id="2832284at2759"/>
<accession>A0A0C3G3K6</accession>
<gene>
    <name evidence="5" type="ORF">PILCRDRAFT_59165</name>
</gene>
<dbReference type="GO" id="GO:0005737">
    <property type="term" value="C:cytoplasm"/>
    <property type="evidence" value="ECO:0007669"/>
    <property type="project" value="TreeGrafter"/>
</dbReference>
<proteinExistence type="inferred from homology"/>
<dbReference type="GO" id="GO:0019748">
    <property type="term" value="P:secondary metabolic process"/>
    <property type="evidence" value="ECO:0007669"/>
    <property type="project" value="TreeGrafter"/>
</dbReference>
<dbReference type="PANTHER" id="PTHR21240">
    <property type="entry name" value="2-AMINO-3-CARBOXYLMUCONATE-6-SEMIALDEHYDE DECARBOXYLASE"/>
    <property type="match status" value="1"/>
</dbReference>
<dbReference type="InterPro" id="IPR032466">
    <property type="entry name" value="Metal_Hydrolase"/>
</dbReference>
<organism evidence="5 6">
    <name type="scientific">Piloderma croceum (strain F 1598)</name>
    <dbReference type="NCBI Taxonomy" id="765440"/>
    <lineage>
        <taxon>Eukaryota</taxon>
        <taxon>Fungi</taxon>
        <taxon>Dikarya</taxon>
        <taxon>Basidiomycota</taxon>
        <taxon>Agaricomycotina</taxon>
        <taxon>Agaricomycetes</taxon>
        <taxon>Agaricomycetidae</taxon>
        <taxon>Atheliales</taxon>
        <taxon>Atheliaceae</taxon>
        <taxon>Piloderma</taxon>
    </lineage>
</organism>
<dbReference type="InParanoid" id="A0A0C3G3K6"/>
<evidence type="ECO:0000313" key="6">
    <source>
        <dbReference type="Proteomes" id="UP000054166"/>
    </source>
</evidence>
<comment type="similarity">
    <text evidence="3">Belongs to the metallo-dependent hydrolases superfamily.</text>
</comment>
<dbReference type="GO" id="GO:0016831">
    <property type="term" value="F:carboxy-lyase activity"/>
    <property type="evidence" value="ECO:0007669"/>
    <property type="project" value="UniProtKB-KW"/>
</dbReference>
<feature type="domain" description="Amidohydrolase-related" evidence="4">
    <location>
        <begin position="9"/>
        <end position="283"/>
    </location>
</feature>
<dbReference type="AlphaFoldDB" id="A0A0C3G3K6"/>
<evidence type="ECO:0000256" key="2">
    <source>
        <dbReference type="ARBA" id="ARBA00023239"/>
    </source>
</evidence>
<keyword evidence="6" id="KW-1185">Reference proteome</keyword>
<protein>
    <recommendedName>
        <fullName evidence="4">Amidohydrolase-related domain-containing protein</fullName>
    </recommendedName>
</protein>
<evidence type="ECO:0000259" key="4">
    <source>
        <dbReference type="Pfam" id="PF04909"/>
    </source>
</evidence>
<dbReference type="SUPFAM" id="SSF51556">
    <property type="entry name" value="Metallo-dependent hydrolases"/>
    <property type="match status" value="1"/>
</dbReference>
<reference evidence="6" key="2">
    <citation type="submission" date="2015-01" db="EMBL/GenBank/DDBJ databases">
        <title>Evolutionary Origins and Diversification of the Mycorrhizal Mutualists.</title>
        <authorList>
            <consortium name="DOE Joint Genome Institute"/>
            <consortium name="Mycorrhizal Genomics Consortium"/>
            <person name="Kohler A."/>
            <person name="Kuo A."/>
            <person name="Nagy L.G."/>
            <person name="Floudas D."/>
            <person name="Copeland A."/>
            <person name="Barry K.W."/>
            <person name="Cichocki N."/>
            <person name="Veneault-Fourrey C."/>
            <person name="LaButti K."/>
            <person name="Lindquist E.A."/>
            <person name="Lipzen A."/>
            <person name="Lundell T."/>
            <person name="Morin E."/>
            <person name="Murat C."/>
            <person name="Riley R."/>
            <person name="Ohm R."/>
            <person name="Sun H."/>
            <person name="Tunlid A."/>
            <person name="Henrissat B."/>
            <person name="Grigoriev I.V."/>
            <person name="Hibbett D.S."/>
            <person name="Martin F."/>
        </authorList>
    </citation>
    <scope>NUCLEOTIDE SEQUENCE [LARGE SCALE GENOMIC DNA]</scope>
    <source>
        <strain evidence="6">F 1598</strain>
    </source>
</reference>
<dbReference type="HOGENOM" id="CLU_039329_2_1_1"/>
<dbReference type="STRING" id="765440.A0A0C3G3K6"/>
<name>A0A0C3G3K6_PILCF</name>
<reference evidence="5 6" key="1">
    <citation type="submission" date="2014-04" db="EMBL/GenBank/DDBJ databases">
        <authorList>
            <consortium name="DOE Joint Genome Institute"/>
            <person name="Kuo A."/>
            <person name="Tarkka M."/>
            <person name="Buscot F."/>
            <person name="Kohler A."/>
            <person name="Nagy L.G."/>
            <person name="Floudas D."/>
            <person name="Copeland A."/>
            <person name="Barry K.W."/>
            <person name="Cichocki N."/>
            <person name="Veneault-Fourrey C."/>
            <person name="LaButti K."/>
            <person name="Lindquist E.A."/>
            <person name="Lipzen A."/>
            <person name="Lundell T."/>
            <person name="Morin E."/>
            <person name="Murat C."/>
            <person name="Sun H."/>
            <person name="Tunlid A."/>
            <person name="Henrissat B."/>
            <person name="Grigoriev I.V."/>
            <person name="Hibbett D.S."/>
            <person name="Martin F."/>
            <person name="Nordberg H.P."/>
            <person name="Cantor M.N."/>
            <person name="Hua S.X."/>
        </authorList>
    </citation>
    <scope>NUCLEOTIDE SEQUENCE [LARGE SCALE GENOMIC DNA]</scope>
    <source>
        <strain evidence="5 6">F 1598</strain>
    </source>
</reference>
<dbReference type="Proteomes" id="UP000054166">
    <property type="component" value="Unassembled WGS sequence"/>
</dbReference>
<evidence type="ECO:0000256" key="3">
    <source>
        <dbReference type="RuleBase" id="RU366045"/>
    </source>
</evidence>
<keyword evidence="2 3" id="KW-0456">Lyase</keyword>
<dbReference type="InterPro" id="IPR032465">
    <property type="entry name" value="ACMSD"/>
</dbReference>
<keyword evidence="1 3" id="KW-0210">Decarboxylase</keyword>
<evidence type="ECO:0000256" key="1">
    <source>
        <dbReference type="ARBA" id="ARBA00022793"/>
    </source>
</evidence>
<dbReference type="EMBL" id="KN832972">
    <property type="protein sequence ID" value="KIM90875.1"/>
    <property type="molecule type" value="Genomic_DNA"/>
</dbReference>